<dbReference type="EMBL" id="JALLPB020000217">
    <property type="protein sequence ID" value="KAL3812092.1"/>
    <property type="molecule type" value="Genomic_DNA"/>
</dbReference>
<evidence type="ECO:0000313" key="6">
    <source>
        <dbReference type="Proteomes" id="UP001530377"/>
    </source>
</evidence>
<dbReference type="Pfam" id="PF22780">
    <property type="entry name" value="HI0933_like_1st"/>
    <property type="match status" value="1"/>
</dbReference>
<organism evidence="5 6">
    <name type="scientific">Cyclostephanos tholiformis</name>
    <dbReference type="NCBI Taxonomy" id="382380"/>
    <lineage>
        <taxon>Eukaryota</taxon>
        <taxon>Sar</taxon>
        <taxon>Stramenopiles</taxon>
        <taxon>Ochrophyta</taxon>
        <taxon>Bacillariophyta</taxon>
        <taxon>Coscinodiscophyceae</taxon>
        <taxon>Thalassiosirophycidae</taxon>
        <taxon>Stephanodiscales</taxon>
        <taxon>Stephanodiscaceae</taxon>
        <taxon>Cyclostephanos</taxon>
    </lineage>
</organism>
<feature type="compositionally biased region" description="Low complexity" evidence="1">
    <location>
        <begin position="104"/>
        <end position="125"/>
    </location>
</feature>
<keyword evidence="2" id="KW-0472">Membrane</keyword>
<feature type="compositionally biased region" description="Low complexity" evidence="1">
    <location>
        <begin position="65"/>
        <end position="76"/>
    </location>
</feature>
<keyword evidence="2" id="KW-1133">Transmembrane helix</keyword>
<accession>A0ABD3RIE4</accession>
<feature type="compositionally biased region" description="Basic and acidic residues" evidence="1">
    <location>
        <begin position="126"/>
        <end position="135"/>
    </location>
</feature>
<dbReference type="Gene3D" id="3.50.50.60">
    <property type="entry name" value="FAD/NAD(P)-binding domain"/>
    <property type="match status" value="2"/>
</dbReference>
<gene>
    <name evidence="5" type="ORF">ACHAXA_002789</name>
</gene>
<reference evidence="5 6" key="1">
    <citation type="submission" date="2024-10" db="EMBL/GenBank/DDBJ databases">
        <title>Updated reference genomes for cyclostephanoid diatoms.</title>
        <authorList>
            <person name="Roberts W.R."/>
            <person name="Alverson A.J."/>
        </authorList>
    </citation>
    <scope>NUCLEOTIDE SEQUENCE [LARGE SCALE GENOMIC DNA]</scope>
    <source>
        <strain evidence="5 6">AJA228-03</strain>
    </source>
</reference>
<sequence length="692" mass="74661">MIILISSLRSVDTIIRGSTNQRREYYYYHQMRKLVLQMILSLRYFRIVPPVHSYPTSPSLAVAASGRSDSSSSSRSPPYRHRHERYHVVVTKSDASCARRRRPASSLASSMTLSSSSSSSSMSSSERYDSHNREMARRRRRRIAIIGGGASGMFAAASAADAALRRQRQLRGGGGAYGGAYDDDPSSAGWSSGGCDVIVFEGTTKTMSKVSGGGRCNVMHDRTKPLSRILSSYPRGHRELRGAYTSRFTPDDAYDWFTSRGVTLKTESDGRMFPITDDSLTIVNAITKAAIEGGAVVRAREKVEGVIWRGTCATDLDGENGDGDDDDDDGGRFALTLSSRSASSSSDGGVVSEERFDAVILATGSFPTGHEIARSLGHTIVMPVPSLFTLDAKELVTEGGALHGLSGVTVPWTRLTLVVNDDDDKSSTSTSSPPSGDDRSDGKSADSDMRDGRRRRKKKRKSTAISQEGPLLITHHGVSGPAALRLSAFAAREFHAVGYRCEVKIHFCPKWEEERTSGNGGGGNDVLMDALWEMTRLAPKRKVSTSCPLFMKGTEASNDESAGDSAKSTQIIPKRLWSALVQHSEIPNDTIWGNASKSMIRSLSNNLSAFPLCVTSKGIFKEEFVTAGGVALNEVQMSSMQSKITPGLFMCGEVLDVDGVTGGFNFMGCWSTGYLAGSAAVDFALDSVEVND</sequence>
<protein>
    <submittedName>
        <fullName evidence="5">Uncharacterized protein</fullName>
    </submittedName>
</protein>
<dbReference type="SUPFAM" id="SSF160996">
    <property type="entry name" value="HI0933 insert domain-like"/>
    <property type="match status" value="1"/>
</dbReference>
<feature type="compositionally biased region" description="Acidic residues" evidence="1">
    <location>
        <begin position="316"/>
        <end position="329"/>
    </location>
</feature>
<evidence type="ECO:0000256" key="1">
    <source>
        <dbReference type="SAM" id="MobiDB-lite"/>
    </source>
</evidence>
<keyword evidence="2" id="KW-0812">Transmembrane</keyword>
<dbReference type="PANTHER" id="PTHR42887:SF2">
    <property type="entry name" value="OS12G0638800 PROTEIN"/>
    <property type="match status" value="1"/>
</dbReference>
<evidence type="ECO:0000259" key="4">
    <source>
        <dbReference type="Pfam" id="PF22780"/>
    </source>
</evidence>
<feature type="region of interest" description="Disordered" evidence="1">
    <location>
        <begin position="421"/>
        <end position="472"/>
    </location>
</feature>
<dbReference type="AlphaFoldDB" id="A0ABD3RIE4"/>
<dbReference type="SUPFAM" id="SSF51905">
    <property type="entry name" value="FAD/NAD(P)-binding domain"/>
    <property type="match status" value="1"/>
</dbReference>
<feature type="region of interest" description="Disordered" evidence="1">
    <location>
        <begin position="58"/>
        <end position="136"/>
    </location>
</feature>
<dbReference type="PANTHER" id="PTHR42887">
    <property type="entry name" value="OS12G0638800 PROTEIN"/>
    <property type="match status" value="1"/>
</dbReference>
<dbReference type="InterPro" id="IPR055178">
    <property type="entry name" value="RsdA/BaiN/AoA(So)-like_dom"/>
</dbReference>
<comment type="caution">
    <text evidence="5">The sequence shown here is derived from an EMBL/GenBank/DDBJ whole genome shotgun (WGS) entry which is preliminary data.</text>
</comment>
<feature type="compositionally biased region" description="Basic residues" evidence="1">
    <location>
        <begin position="452"/>
        <end position="462"/>
    </location>
</feature>
<feature type="transmembrane region" description="Helical" evidence="2">
    <location>
        <begin position="143"/>
        <end position="160"/>
    </location>
</feature>
<name>A0ABD3RIE4_9STRA</name>
<proteinExistence type="predicted"/>
<evidence type="ECO:0000313" key="5">
    <source>
        <dbReference type="EMBL" id="KAL3812092.1"/>
    </source>
</evidence>
<dbReference type="InterPro" id="IPR004792">
    <property type="entry name" value="BaiN-like"/>
</dbReference>
<dbReference type="Proteomes" id="UP001530377">
    <property type="component" value="Unassembled WGS sequence"/>
</dbReference>
<keyword evidence="6" id="KW-1185">Reference proteome</keyword>
<feature type="region of interest" description="Disordered" evidence="1">
    <location>
        <begin position="314"/>
        <end position="334"/>
    </location>
</feature>
<feature type="domain" description="RsdA/BaiN/AoA(So)-like insert" evidence="4">
    <location>
        <begin position="461"/>
        <end position="514"/>
    </location>
</feature>
<feature type="domain" description="RsdA/BaiN/AoA(So)-like Rossmann fold-like" evidence="3">
    <location>
        <begin position="191"/>
        <end position="678"/>
    </location>
</feature>
<dbReference type="InterPro" id="IPR057661">
    <property type="entry name" value="RsdA/BaiN/AoA(So)_Rossmann"/>
</dbReference>
<dbReference type="Pfam" id="PF03486">
    <property type="entry name" value="HI0933_like"/>
    <property type="match status" value="1"/>
</dbReference>
<evidence type="ECO:0000256" key="2">
    <source>
        <dbReference type="SAM" id="Phobius"/>
    </source>
</evidence>
<feature type="compositionally biased region" description="Basic and acidic residues" evidence="1">
    <location>
        <begin position="436"/>
        <end position="451"/>
    </location>
</feature>
<dbReference type="InterPro" id="IPR036188">
    <property type="entry name" value="FAD/NAD-bd_sf"/>
</dbReference>
<evidence type="ECO:0000259" key="3">
    <source>
        <dbReference type="Pfam" id="PF03486"/>
    </source>
</evidence>